<dbReference type="PANTHER" id="PTHR22461:SF2">
    <property type="entry name" value="SERINE-RICH COILED-COIL DOMAIN-CONTAINING PROTEIN 2"/>
    <property type="match status" value="1"/>
</dbReference>
<dbReference type="STRING" id="137246.A0A401T010"/>
<feature type="compositionally biased region" description="Low complexity" evidence="4">
    <location>
        <begin position="189"/>
        <end position="209"/>
    </location>
</feature>
<evidence type="ECO:0000313" key="5">
    <source>
        <dbReference type="EMBL" id="GCC35986.1"/>
    </source>
</evidence>
<comment type="similarity">
    <text evidence="1">Belongs to the CCSER family.</text>
</comment>
<protein>
    <recommendedName>
        <fullName evidence="7">Serine-rich coiled-coil domain-containing protein 2</fullName>
    </recommendedName>
</protein>
<dbReference type="PANTHER" id="PTHR22461">
    <property type="entry name" value="SERINE-RICH COILED-COIL DOMAIN-CONTAINING PROTEIN 2-RELATED"/>
    <property type="match status" value="1"/>
</dbReference>
<keyword evidence="6" id="KW-1185">Reference proteome</keyword>
<reference evidence="5 6" key="1">
    <citation type="journal article" date="2018" name="Nat. Ecol. Evol.">
        <title>Shark genomes provide insights into elasmobranch evolution and the origin of vertebrates.</title>
        <authorList>
            <person name="Hara Y"/>
            <person name="Yamaguchi K"/>
            <person name="Onimaru K"/>
            <person name="Kadota M"/>
            <person name="Koyanagi M"/>
            <person name="Keeley SD"/>
            <person name="Tatsumi K"/>
            <person name="Tanaka K"/>
            <person name="Motone F"/>
            <person name="Kageyama Y"/>
            <person name="Nozu R"/>
            <person name="Adachi N"/>
            <person name="Nishimura O"/>
            <person name="Nakagawa R"/>
            <person name="Tanegashima C"/>
            <person name="Kiyatake I"/>
            <person name="Matsumoto R"/>
            <person name="Murakumo K"/>
            <person name="Nishida K"/>
            <person name="Terakita A"/>
            <person name="Kuratani S"/>
            <person name="Sato K"/>
            <person name="Hyodo S Kuraku.S."/>
        </authorList>
    </citation>
    <scope>NUCLEOTIDE SEQUENCE [LARGE SCALE GENOMIC DNA]</scope>
</reference>
<comment type="caution">
    <text evidence="5">The sequence shown here is derived from an EMBL/GenBank/DDBJ whole genome shotgun (WGS) entry which is preliminary data.</text>
</comment>
<feature type="compositionally biased region" description="Low complexity" evidence="4">
    <location>
        <begin position="337"/>
        <end position="347"/>
    </location>
</feature>
<sequence>MEGKTQGKSTSISRLPKFGGGTSKLSETLPQVVANGACVRSASASSTSKVGDKQNGAGCVGGFSFNWKRSIKTKPGGQGAKDSASSYPCTFTNEELGKMERNSYSTAPIIKDHTTLGFKSKTTTASRHQKQQQIIPYDNKSKILVAGLSNSMKGNRGKMLGKPFTSSEIARSHSVGQFHKTTVAKMSEQEGTFSGSSSSKDSLSQSTESLKNLSDENIVRSQSFSYSIQNNSCGPEVIPRSLSFSKAVDRSCLTQQTRSGLPLKSSVLRYGNTKSTNSSSTSELLCKRTSSRPCLKAPSSAFKKSLLPPSCSTAPFYASTSASKFTRSSLMKCSRLVSSGSGSNVNSETREEVPGTQTVGESSLNNESVNSEHAAENVLSVSTVDESTVPGSNEELESASGKSTDNPELTISIDSSCDINEDKSEHLPNSGTESIEIVDSDNSISAEIPDDLYNPNEAMSSAGIEEALLAAYTGTDWIETGLSDQCKDLASSQATASGNDLMSPDANYAMGSSFELSPSSSSAGTYMWDEEGMEALGTIQQCGSLESSEMNSLDILNNLESGDLDEDDLMLDVDLPEDAPCKLEACESMAHLERSERGTRSQGFWRKRYPRWNGQEQYHHGNSETQRSPASQELPVGHFDWHAAASYCRPPSGHVRSSRPLTENTVMLDVLTLRHMVHDCTSVKTQILKLKRLLQQNDDSSPVISPMQEQAEAINSTDKTDELLGEIQGLQEEMKRKDQMIEQLQQQLSTRCNCQKGNSETQGPAFSNADKTTQTVNKETSTELSAPSSSPLQGTFHGNTGPVQPHRRQTSSTTAFQPHMQLQRTRHWKSNKASPYRGPQ</sequence>
<feature type="region of interest" description="Disordered" evidence="4">
    <location>
        <begin position="187"/>
        <end position="209"/>
    </location>
</feature>
<dbReference type="AlphaFoldDB" id="A0A401T010"/>
<gene>
    <name evidence="5" type="ORF">chiPu_0014476</name>
</gene>
<evidence type="ECO:0000256" key="2">
    <source>
        <dbReference type="ARBA" id="ARBA00023054"/>
    </source>
</evidence>
<proteinExistence type="inferred from homology"/>
<dbReference type="GO" id="GO:0001578">
    <property type="term" value="P:microtubule bundle formation"/>
    <property type="evidence" value="ECO:0007669"/>
    <property type="project" value="TreeGrafter"/>
</dbReference>
<dbReference type="GO" id="GO:0008017">
    <property type="term" value="F:microtubule binding"/>
    <property type="evidence" value="ECO:0007669"/>
    <property type="project" value="TreeGrafter"/>
</dbReference>
<dbReference type="OMA" id="ACESMAH"/>
<feature type="compositionally biased region" description="Polar residues" evidence="4">
    <location>
        <begin position="379"/>
        <end position="391"/>
    </location>
</feature>
<accession>A0A401T010</accession>
<evidence type="ECO:0000256" key="3">
    <source>
        <dbReference type="SAM" id="Coils"/>
    </source>
</evidence>
<feature type="compositionally biased region" description="Polar residues" evidence="4">
    <location>
        <begin position="754"/>
        <end position="802"/>
    </location>
</feature>
<evidence type="ECO:0000256" key="4">
    <source>
        <dbReference type="SAM" id="MobiDB-lite"/>
    </source>
</evidence>
<evidence type="ECO:0000313" key="6">
    <source>
        <dbReference type="Proteomes" id="UP000287033"/>
    </source>
</evidence>
<dbReference type="InterPro" id="IPR029627">
    <property type="entry name" value="CCSER"/>
</dbReference>
<feature type="compositionally biased region" description="Polar residues" evidence="4">
    <location>
        <begin position="1"/>
        <end position="13"/>
    </location>
</feature>
<dbReference type="OrthoDB" id="9948757at2759"/>
<evidence type="ECO:0008006" key="7">
    <source>
        <dbReference type="Google" id="ProtNLM"/>
    </source>
</evidence>
<feature type="compositionally biased region" description="Polar residues" evidence="4">
    <location>
        <begin position="810"/>
        <end position="823"/>
    </location>
</feature>
<keyword evidence="2 3" id="KW-0175">Coiled coil</keyword>
<feature type="region of interest" description="Disordered" evidence="4">
    <location>
        <begin position="1"/>
        <end position="25"/>
    </location>
</feature>
<name>A0A401T010_CHIPU</name>
<feature type="compositionally biased region" description="Low complexity" evidence="4">
    <location>
        <begin position="361"/>
        <end position="372"/>
    </location>
</feature>
<dbReference type="EMBL" id="BEZZ01000769">
    <property type="protein sequence ID" value="GCC35986.1"/>
    <property type="molecule type" value="Genomic_DNA"/>
</dbReference>
<dbReference type="GO" id="GO:0015630">
    <property type="term" value="C:microtubule cytoskeleton"/>
    <property type="evidence" value="ECO:0007669"/>
    <property type="project" value="TreeGrafter"/>
</dbReference>
<evidence type="ECO:0000256" key="1">
    <source>
        <dbReference type="ARBA" id="ARBA00010949"/>
    </source>
</evidence>
<feature type="compositionally biased region" description="Polar residues" evidence="4">
    <location>
        <begin position="400"/>
        <end position="418"/>
    </location>
</feature>
<feature type="region of interest" description="Disordered" evidence="4">
    <location>
        <begin position="337"/>
        <end position="442"/>
    </location>
</feature>
<feature type="region of interest" description="Disordered" evidence="4">
    <location>
        <begin position="754"/>
        <end position="840"/>
    </location>
</feature>
<organism evidence="5 6">
    <name type="scientific">Chiloscyllium punctatum</name>
    <name type="common">Brownbanded bambooshark</name>
    <name type="synonym">Hemiscyllium punctatum</name>
    <dbReference type="NCBI Taxonomy" id="137246"/>
    <lineage>
        <taxon>Eukaryota</taxon>
        <taxon>Metazoa</taxon>
        <taxon>Chordata</taxon>
        <taxon>Craniata</taxon>
        <taxon>Vertebrata</taxon>
        <taxon>Chondrichthyes</taxon>
        <taxon>Elasmobranchii</taxon>
        <taxon>Galeomorphii</taxon>
        <taxon>Galeoidea</taxon>
        <taxon>Orectolobiformes</taxon>
        <taxon>Hemiscylliidae</taxon>
        <taxon>Chiloscyllium</taxon>
    </lineage>
</organism>
<feature type="coiled-coil region" evidence="3">
    <location>
        <begin position="720"/>
        <end position="750"/>
    </location>
</feature>
<dbReference type="Proteomes" id="UP000287033">
    <property type="component" value="Unassembled WGS sequence"/>
</dbReference>